<dbReference type="GeneID" id="116945946"/>
<dbReference type="Gene3D" id="3.10.20.90">
    <property type="entry name" value="Phosphatidylinositol 3-kinase Catalytic Subunit, Chain A, domain 1"/>
    <property type="match status" value="1"/>
</dbReference>
<protein>
    <submittedName>
        <fullName evidence="4 5">Krev interaction trapped protein 1</fullName>
    </submittedName>
</protein>
<dbReference type="GO" id="GO:0016525">
    <property type="term" value="P:negative regulation of angiogenesis"/>
    <property type="evidence" value="ECO:0007669"/>
    <property type="project" value="TreeGrafter"/>
</dbReference>
<dbReference type="Pfam" id="PF24522">
    <property type="entry name" value="KRIT1_FRMD8_FERM_C"/>
    <property type="match status" value="1"/>
</dbReference>
<sequence length="768" mass="85477">MAGCDEAERLYAAVIRPKKITSPASMEYHPKSYEILLCEKEIQTDAQEKKRRKVLLGTTFPGDGEAGRTILEYVFEMTKQMSPINQGLRGKRSVLIKRFGADETGVDHEVELYIVPTTIKDNARLAYSPSSPGFYCLQDILRVCGETGAQFSPLTSTMLLALDRWLGEQHTVPLAIVGLFRPSASERIKMAVVSPAYRDTDGDVEGEVGRECAPRKGPACSALEARTRMLELEKPEICILNPLFGSDLQYTSRVDKVVVNPYFGLGVPDYSRICVTRPCLWRCSVGSDVGSDGKAAGAAAAAAIQEPHWMEEFPLHRSACEGDQVRLTSLLEAGQPVHQLDHDQWAPIHYACWYGQVEATQVLLEQGRCDPNLPTGQGSTALHFSAGGGHTAIVSLLLNHREIDRFVEDQQGRSPMQVCEENRQGDWEGVVRLLRDSVNKAFEKVRVYRVDGSYRAVELPRGNNTTVQQVIDALRLPAPALECTTIWICSPNLTLQLKPFHKPLQHVRDWAEIVAELTSVPPQEEDPPRLMLRRDVRLNLEAEAQVSEPAAVGILFEEARVQLLEGMYPCTGVEATRLAALLLLIHYGLYDAKKHKQGFLTEENLNLFVSSNKLKNKAHNWIHRILHEYKHLSRASSGEKSPAELQRRFLQACWAFPTYGSAFFYGHIYTKAGTAGHKALPVIVGVSCRGVQLLNADTKALLLSVCYAKMTWDRAVGEACLHIHKLDDRINYAVYTKQASLIIKLMAKLSSQQEPKTPTPSEGGSERL</sequence>
<evidence type="ECO:0000313" key="4">
    <source>
        <dbReference type="RefSeq" id="XP_032816545.1"/>
    </source>
</evidence>
<feature type="domain" description="FERM" evidence="2">
    <location>
        <begin position="443"/>
        <end position="768"/>
    </location>
</feature>
<dbReference type="Gene3D" id="1.25.40.20">
    <property type="entry name" value="Ankyrin repeat-containing domain"/>
    <property type="match status" value="1"/>
</dbReference>
<dbReference type="Pfam" id="PF00373">
    <property type="entry name" value="FERM_M"/>
    <property type="match status" value="1"/>
</dbReference>
<evidence type="ECO:0000256" key="1">
    <source>
        <dbReference type="PROSITE-ProRule" id="PRU00023"/>
    </source>
</evidence>
<dbReference type="InterPro" id="IPR035963">
    <property type="entry name" value="FERM_2"/>
</dbReference>
<dbReference type="PANTHER" id="PTHR13283:SF11">
    <property type="entry name" value="KREV INTERACTION TRAPPED PROTEIN 1"/>
    <property type="match status" value="1"/>
</dbReference>
<feature type="repeat" description="ANK" evidence="1">
    <location>
        <begin position="377"/>
        <end position="400"/>
    </location>
</feature>
<dbReference type="Pfam" id="PF12796">
    <property type="entry name" value="Ank_2"/>
    <property type="match status" value="1"/>
</dbReference>
<dbReference type="InterPro" id="IPR057096">
    <property type="entry name" value="KRIT1_FRMD8_FERM_C"/>
</dbReference>
<dbReference type="KEGG" id="pmrn:116945946"/>
<dbReference type="SUPFAM" id="SSF47031">
    <property type="entry name" value="Second domain of FERM"/>
    <property type="match status" value="1"/>
</dbReference>
<dbReference type="PANTHER" id="PTHR13283">
    <property type="entry name" value="KREV INTERACTION TRAPPED 1-RELATED"/>
    <property type="match status" value="1"/>
</dbReference>
<dbReference type="PROSITE" id="PS50088">
    <property type="entry name" value="ANK_REPEAT"/>
    <property type="match status" value="1"/>
</dbReference>
<name>A0AAJ7X097_PETMA</name>
<dbReference type="InterPro" id="IPR011993">
    <property type="entry name" value="PH-like_dom_sf"/>
</dbReference>
<proteinExistence type="predicted"/>
<dbReference type="SMART" id="SM00248">
    <property type="entry name" value="ANK"/>
    <property type="match status" value="3"/>
</dbReference>
<accession>A0AAJ7X097</accession>
<dbReference type="PROSITE" id="PS50297">
    <property type="entry name" value="ANK_REP_REGION"/>
    <property type="match status" value="1"/>
</dbReference>
<evidence type="ECO:0000259" key="2">
    <source>
        <dbReference type="PROSITE" id="PS50057"/>
    </source>
</evidence>
<dbReference type="InterPro" id="IPR019748">
    <property type="entry name" value="FERM_central"/>
</dbReference>
<dbReference type="InterPro" id="IPR014352">
    <property type="entry name" value="FERM/acyl-CoA-bd_prot_sf"/>
</dbReference>
<dbReference type="GO" id="GO:0005886">
    <property type="term" value="C:plasma membrane"/>
    <property type="evidence" value="ECO:0007669"/>
    <property type="project" value="TreeGrafter"/>
</dbReference>
<dbReference type="RefSeq" id="XP_032816545.1">
    <property type="nucleotide sequence ID" value="XM_032960654.1"/>
</dbReference>
<dbReference type="CDD" id="cd14473">
    <property type="entry name" value="FERM_B-lobe"/>
    <property type="match status" value="1"/>
</dbReference>
<dbReference type="InterPro" id="IPR000299">
    <property type="entry name" value="FERM_domain"/>
</dbReference>
<dbReference type="InterPro" id="IPR036770">
    <property type="entry name" value="Ankyrin_rpt-contain_sf"/>
</dbReference>
<dbReference type="InterPro" id="IPR043058">
    <property type="entry name" value="NUDIX_sf"/>
</dbReference>
<dbReference type="AlphaFoldDB" id="A0AAJ7X097"/>
<dbReference type="Proteomes" id="UP001318040">
    <property type="component" value="Chromosome 2"/>
</dbReference>
<dbReference type="RefSeq" id="XP_032816554.1">
    <property type="nucleotide sequence ID" value="XM_032960663.1"/>
</dbReference>
<evidence type="ECO:0000313" key="3">
    <source>
        <dbReference type="Proteomes" id="UP001318040"/>
    </source>
</evidence>
<dbReference type="Gene3D" id="3.30.70.2240">
    <property type="entry name" value="KRIT, N-terminal Nudix domain, NPxY motif-rich region"/>
    <property type="match status" value="1"/>
</dbReference>
<dbReference type="SMART" id="SM00295">
    <property type="entry name" value="B41"/>
    <property type="match status" value="1"/>
</dbReference>
<evidence type="ECO:0000313" key="5">
    <source>
        <dbReference type="RefSeq" id="XP_032816554.1"/>
    </source>
</evidence>
<dbReference type="CTD" id="889"/>
<organism evidence="3 4">
    <name type="scientific">Petromyzon marinus</name>
    <name type="common">Sea lamprey</name>
    <dbReference type="NCBI Taxonomy" id="7757"/>
    <lineage>
        <taxon>Eukaryota</taxon>
        <taxon>Metazoa</taxon>
        <taxon>Chordata</taxon>
        <taxon>Craniata</taxon>
        <taxon>Vertebrata</taxon>
        <taxon>Cyclostomata</taxon>
        <taxon>Hyperoartia</taxon>
        <taxon>Petromyzontiformes</taxon>
        <taxon>Petromyzontidae</taxon>
        <taxon>Petromyzon</taxon>
    </lineage>
</organism>
<dbReference type="InterPro" id="IPR002110">
    <property type="entry name" value="Ankyrin_rpt"/>
</dbReference>
<dbReference type="GO" id="GO:2000114">
    <property type="term" value="P:regulation of establishment of cell polarity"/>
    <property type="evidence" value="ECO:0007669"/>
    <property type="project" value="TreeGrafter"/>
</dbReference>
<dbReference type="InterPro" id="IPR019749">
    <property type="entry name" value="Band_41_domain"/>
</dbReference>
<reference evidence="4 5" key="1">
    <citation type="submission" date="2025-04" db="UniProtKB">
        <authorList>
            <consortium name="RefSeq"/>
        </authorList>
    </citation>
    <scope>IDENTIFICATION</scope>
    <source>
        <tissue evidence="4 5">Sperm</tissue>
    </source>
</reference>
<dbReference type="Gene3D" id="2.30.29.30">
    <property type="entry name" value="Pleckstrin-homology domain (PH domain)/Phosphotyrosine-binding domain (PTB)"/>
    <property type="match status" value="1"/>
</dbReference>
<dbReference type="InterPro" id="IPR051594">
    <property type="entry name" value="KRIT1/FRMD8"/>
</dbReference>
<dbReference type="InterPro" id="IPR032022">
    <property type="entry name" value="NUDIX"/>
</dbReference>
<keyword evidence="1" id="KW-0040">ANK repeat</keyword>
<dbReference type="Gene3D" id="1.20.80.10">
    <property type="match status" value="1"/>
</dbReference>
<dbReference type="Pfam" id="PF16705">
    <property type="entry name" value="NUDIX_5"/>
    <property type="match status" value="1"/>
</dbReference>
<gene>
    <name evidence="4 5" type="primary">KRIT1</name>
</gene>
<dbReference type="GO" id="GO:0045454">
    <property type="term" value="P:cell redox homeostasis"/>
    <property type="evidence" value="ECO:0007669"/>
    <property type="project" value="TreeGrafter"/>
</dbReference>
<dbReference type="PROSITE" id="PS50057">
    <property type="entry name" value="FERM_3"/>
    <property type="match status" value="1"/>
</dbReference>
<keyword evidence="3" id="KW-1185">Reference proteome</keyword>
<dbReference type="SUPFAM" id="SSF48403">
    <property type="entry name" value="Ankyrin repeat"/>
    <property type="match status" value="1"/>
</dbReference>